<proteinExistence type="predicted"/>
<evidence type="ECO:0000313" key="1">
    <source>
        <dbReference type="EMBL" id="KAK3714076.1"/>
    </source>
</evidence>
<keyword evidence="2" id="KW-1185">Reference proteome</keyword>
<comment type="caution">
    <text evidence="1">The sequence shown here is derived from an EMBL/GenBank/DDBJ whole genome shotgun (WGS) entry which is preliminary data.</text>
</comment>
<accession>A0ACC3NC73</accession>
<sequence>MPPKRGESIERTDEREEFVGKVAEYHEKRGTNFDPEPKVGIRHIDLLKLYKRVVDEGGYDLVSDTKAKPLMWRRLAEEFIGKNQYTPAQAFQLKNVYYKNLCAYEISTHWGKEPPPKEILEEVTAKGANVMTRTLENFARPVGREQVSLGDGEGSEANASPEVKTATTPKQERMEEDPGSGAGRTRGLRQQPPQRALFQPDLTASRQKRGALQQGVHGSPVLTPGGTANGIMNASTLTNGAASSTLASYEPQQSYPLSLKPVITPANNPDFYRNERKRKLEASAGPLAKKYKNIMLPGTGFIGPNIYVRAQMALQSGIPDEEQYALHHLVKISHERGDKYRFDQFPGLAEALVKKVVQVSSLFYDVDWNVTYGDDYSQGADEEVLNGLYGTSDVIQKLRSRIPRITDDNMHETAFVSHLNRITEAGLILRNMCMLEENARYLSSHPLIRDYLSIVLDLPQHAQIVELQHYALETAEQVLKYCDIGADDALYHSLLDQLEREDRGAITIALRTISRIAMNLPPPKRLEDVPDEILQRVQDWLMVEDEELRSACLDFLMQYTSFADNVDNLLQALDAEALARQLSRLLFFAAKEHKDAVRPTTRQRDGNNSSDPPAPVPRLSRGIIEQLLYLSEPDRSSEWLRMCFVSDPTAELTQISLWQAYQATFAQFHPTHQHLIAGEFIKNVSNTFAGATAQVAGSNKYVIRGIRARKVPVESGVLGSGLTRVSAMAPTEKKERELRKCCWQVQTRLEGQRDPITGFYGPPTTREHECGEWFRHGEDVLRHILATHLQLPSKRLDSTINGHEDAAGVDKMGIDSKDSLPPRPTSAVSSTSGVGGLPNGTAPTTTLAETFDFQAAVQTPYYCRWSDCRRSTHDFDDSKAPRAVLLTRHIQTHLPGITSSDGTAKHNNLKPDAKKTNQTTAETIYFTTLQDEKGDAAGVPLGAALVLRNIARFFPPPQSSASTNGVGAKCADKDDGQAGDGILGVFDEEVRERLFLAMALNRTVKDYVGTVLRAVRAAEERVA</sequence>
<reference evidence="1" key="1">
    <citation type="submission" date="2023-07" db="EMBL/GenBank/DDBJ databases">
        <title>Black Yeasts Isolated from many extreme environments.</title>
        <authorList>
            <person name="Coleine C."/>
            <person name="Stajich J.E."/>
            <person name="Selbmann L."/>
        </authorList>
    </citation>
    <scope>NUCLEOTIDE SEQUENCE</scope>
    <source>
        <strain evidence="1">CCFEE 5714</strain>
    </source>
</reference>
<evidence type="ECO:0000313" key="2">
    <source>
        <dbReference type="Proteomes" id="UP001281147"/>
    </source>
</evidence>
<name>A0ACC3NC73_9PEZI</name>
<dbReference type="EMBL" id="JAUTXU010000058">
    <property type="protein sequence ID" value="KAK3714076.1"/>
    <property type="molecule type" value="Genomic_DNA"/>
</dbReference>
<organism evidence="1 2">
    <name type="scientific">Vermiconidia calcicola</name>
    <dbReference type="NCBI Taxonomy" id="1690605"/>
    <lineage>
        <taxon>Eukaryota</taxon>
        <taxon>Fungi</taxon>
        <taxon>Dikarya</taxon>
        <taxon>Ascomycota</taxon>
        <taxon>Pezizomycotina</taxon>
        <taxon>Dothideomycetes</taxon>
        <taxon>Dothideomycetidae</taxon>
        <taxon>Mycosphaerellales</taxon>
        <taxon>Extremaceae</taxon>
        <taxon>Vermiconidia</taxon>
    </lineage>
</organism>
<protein>
    <submittedName>
        <fullName evidence="1">Chromatin structure-remodeling complex protein rsc9</fullName>
    </submittedName>
</protein>
<dbReference type="Proteomes" id="UP001281147">
    <property type="component" value="Unassembled WGS sequence"/>
</dbReference>
<gene>
    <name evidence="1" type="primary">RSC9_3</name>
    <name evidence="1" type="ORF">LTR37_008105</name>
</gene>